<sequence>MPSNQKVTKTISEPNSLYSLIGEEQGTRKLANAFYDEMESNIHLQELLAIHPQPLDKIREKFFEFLSGWLGGPSLFEQKYGHPQLRARHMPFKVTAKQRDLWMLCMNNAMDKTITDKQVKQLLRQAFSQLAAHMVNS</sequence>
<dbReference type="AlphaFoldDB" id="A0A4P6P464"/>
<keyword evidence="3" id="KW-0479">Metal-binding</keyword>
<evidence type="ECO:0000256" key="1">
    <source>
        <dbReference type="ARBA" id="ARBA00022448"/>
    </source>
</evidence>
<gene>
    <name evidence="6" type="ORF">EMK97_11400</name>
</gene>
<dbReference type="InterPro" id="IPR009050">
    <property type="entry name" value="Globin-like_sf"/>
</dbReference>
<dbReference type="RefSeq" id="WP_130602264.1">
    <property type="nucleotide sequence ID" value="NZ_CP034759.1"/>
</dbReference>
<dbReference type="GO" id="GO:0020037">
    <property type="term" value="F:heme binding"/>
    <property type="evidence" value="ECO:0007669"/>
    <property type="project" value="InterPro"/>
</dbReference>
<keyword evidence="7" id="KW-1185">Reference proteome</keyword>
<dbReference type="PANTHER" id="PTHR47366:SF1">
    <property type="entry name" value="TWO-ON-TWO HEMOGLOBIN-3"/>
    <property type="match status" value="1"/>
</dbReference>
<organism evidence="6 7">
    <name type="scientific">Litorilituus sediminis</name>
    <dbReference type="NCBI Taxonomy" id="718192"/>
    <lineage>
        <taxon>Bacteria</taxon>
        <taxon>Pseudomonadati</taxon>
        <taxon>Pseudomonadota</taxon>
        <taxon>Gammaproteobacteria</taxon>
        <taxon>Alteromonadales</taxon>
        <taxon>Colwelliaceae</taxon>
        <taxon>Litorilituus</taxon>
    </lineage>
</organism>
<dbReference type="InterPro" id="IPR044203">
    <property type="entry name" value="GlbO/GLB3-like"/>
</dbReference>
<dbReference type="GO" id="GO:0019825">
    <property type="term" value="F:oxygen binding"/>
    <property type="evidence" value="ECO:0007669"/>
    <property type="project" value="InterPro"/>
</dbReference>
<evidence type="ECO:0000256" key="4">
    <source>
        <dbReference type="ARBA" id="ARBA00023004"/>
    </source>
</evidence>
<keyword evidence="1" id="KW-0813">Transport</keyword>
<proteinExistence type="inferred from homology"/>
<dbReference type="SUPFAM" id="SSF46458">
    <property type="entry name" value="Globin-like"/>
    <property type="match status" value="1"/>
</dbReference>
<dbReference type="CDD" id="cd14773">
    <property type="entry name" value="TrHb2_PhHbO-like_O"/>
    <property type="match status" value="1"/>
</dbReference>
<protein>
    <submittedName>
        <fullName evidence="6">Hemoglobin-like oxygen-binding protein</fullName>
    </submittedName>
</protein>
<name>A0A4P6P464_9GAMM</name>
<dbReference type="GO" id="GO:0005344">
    <property type="term" value="F:oxygen carrier activity"/>
    <property type="evidence" value="ECO:0007669"/>
    <property type="project" value="InterPro"/>
</dbReference>
<dbReference type="KEGG" id="lsd:EMK97_11400"/>
<dbReference type="Gene3D" id="1.10.490.10">
    <property type="entry name" value="Globins"/>
    <property type="match status" value="1"/>
</dbReference>
<evidence type="ECO:0000256" key="2">
    <source>
        <dbReference type="ARBA" id="ARBA00022617"/>
    </source>
</evidence>
<keyword evidence="4" id="KW-0408">Iron</keyword>
<dbReference type="PANTHER" id="PTHR47366">
    <property type="entry name" value="TWO-ON-TWO HEMOGLOBIN-3"/>
    <property type="match status" value="1"/>
</dbReference>
<comment type="similarity">
    <text evidence="5">Belongs to the truncated hemoglobin family. Group II subfamily.</text>
</comment>
<dbReference type="InterPro" id="IPR012292">
    <property type="entry name" value="Globin/Proto"/>
</dbReference>
<dbReference type="OrthoDB" id="9790913at2"/>
<dbReference type="Proteomes" id="UP000290244">
    <property type="component" value="Chromosome"/>
</dbReference>
<evidence type="ECO:0000256" key="3">
    <source>
        <dbReference type="ARBA" id="ARBA00022723"/>
    </source>
</evidence>
<accession>A0A4P6P464</accession>
<keyword evidence="2" id="KW-0349">Heme</keyword>
<reference evidence="6 7" key="1">
    <citation type="submission" date="2018-12" db="EMBL/GenBank/DDBJ databases">
        <title>Complete genome of Litorilituus sediminis.</title>
        <authorList>
            <person name="Liu A."/>
            <person name="Rong J."/>
        </authorList>
    </citation>
    <scope>NUCLEOTIDE SEQUENCE [LARGE SCALE GENOMIC DNA]</scope>
    <source>
        <strain evidence="6 7">JCM 17549</strain>
    </source>
</reference>
<evidence type="ECO:0000256" key="5">
    <source>
        <dbReference type="ARBA" id="ARBA00034496"/>
    </source>
</evidence>
<dbReference type="GO" id="GO:0046872">
    <property type="term" value="F:metal ion binding"/>
    <property type="evidence" value="ECO:0007669"/>
    <property type="project" value="UniProtKB-KW"/>
</dbReference>
<evidence type="ECO:0000313" key="6">
    <source>
        <dbReference type="EMBL" id="QBG36271.1"/>
    </source>
</evidence>
<evidence type="ECO:0000313" key="7">
    <source>
        <dbReference type="Proteomes" id="UP000290244"/>
    </source>
</evidence>
<dbReference type="Pfam" id="PF01152">
    <property type="entry name" value="Bac_globin"/>
    <property type="match status" value="1"/>
</dbReference>
<dbReference type="EMBL" id="CP034759">
    <property type="protein sequence ID" value="QBG36271.1"/>
    <property type="molecule type" value="Genomic_DNA"/>
</dbReference>
<dbReference type="InterPro" id="IPR001486">
    <property type="entry name" value="Hemoglobin_trunc"/>
</dbReference>